<dbReference type="Gene3D" id="1.20.1720.10">
    <property type="entry name" value="Multidrug resistance protein D"/>
    <property type="match status" value="1"/>
</dbReference>
<dbReference type="GO" id="GO:0022857">
    <property type="term" value="F:transmembrane transporter activity"/>
    <property type="evidence" value="ECO:0007669"/>
    <property type="project" value="InterPro"/>
</dbReference>
<dbReference type="InterPro" id="IPR020846">
    <property type="entry name" value="MFS_dom"/>
</dbReference>
<name>A0A919LPW6_KLEPN</name>
<evidence type="ECO:0000256" key="5">
    <source>
        <dbReference type="SAM" id="Phobius"/>
    </source>
</evidence>
<evidence type="ECO:0000313" key="8">
    <source>
        <dbReference type="Proteomes" id="UP000655094"/>
    </source>
</evidence>
<sequence>MGVLLSGSLILLALATIASCMTTDMTLLLLPRLLTGPASGVIIVLGESWITGGAAGSQRATLTGLYASAFTGCQLAGPLLISVGPARQTSALIAIVAVTAVCLLMLRHLPTGTRESLGERASWRSLGAFCRYWPPGSLLRLL</sequence>
<evidence type="ECO:0000256" key="2">
    <source>
        <dbReference type="ARBA" id="ARBA00022692"/>
    </source>
</evidence>
<keyword evidence="1" id="KW-1003">Cell membrane</keyword>
<evidence type="ECO:0000259" key="6">
    <source>
        <dbReference type="PROSITE" id="PS50850"/>
    </source>
</evidence>
<keyword evidence="3 5" id="KW-1133">Transmembrane helix</keyword>
<gene>
    <name evidence="7" type="ORF">KPZU09_07190</name>
</gene>
<organism evidence="7 8">
    <name type="scientific">Klebsiella pneumoniae</name>
    <dbReference type="NCBI Taxonomy" id="573"/>
    <lineage>
        <taxon>Bacteria</taxon>
        <taxon>Pseudomonadati</taxon>
        <taxon>Pseudomonadota</taxon>
        <taxon>Gammaproteobacteria</taxon>
        <taxon>Enterobacterales</taxon>
        <taxon>Enterobacteriaceae</taxon>
        <taxon>Klebsiella/Raoultella group</taxon>
        <taxon>Klebsiella</taxon>
        <taxon>Klebsiella pneumoniae complex</taxon>
    </lineage>
</organism>
<dbReference type="InterPro" id="IPR036259">
    <property type="entry name" value="MFS_trans_sf"/>
</dbReference>
<accession>A0A919LPW6</accession>
<comment type="caution">
    <text evidence="7">The sequence shown here is derived from an EMBL/GenBank/DDBJ whole genome shotgun (WGS) entry which is preliminary data.</text>
</comment>
<dbReference type="SUPFAM" id="SSF103473">
    <property type="entry name" value="MFS general substrate transporter"/>
    <property type="match status" value="1"/>
</dbReference>
<proteinExistence type="predicted"/>
<feature type="domain" description="Major facilitator superfamily (MFS) profile" evidence="6">
    <location>
        <begin position="1"/>
        <end position="142"/>
    </location>
</feature>
<evidence type="ECO:0000256" key="4">
    <source>
        <dbReference type="ARBA" id="ARBA00023136"/>
    </source>
</evidence>
<keyword evidence="4 5" id="KW-0472">Membrane</keyword>
<feature type="transmembrane region" description="Helical" evidence="5">
    <location>
        <begin position="89"/>
        <end position="106"/>
    </location>
</feature>
<evidence type="ECO:0000313" key="7">
    <source>
        <dbReference type="EMBL" id="GHK50983.1"/>
    </source>
</evidence>
<dbReference type="AlphaFoldDB" id="A0A919LPW6"/>
<feature type="transmembrane region" description="Helical" evidence="5">
    <location>
        <begin position="62"/>
        <end position="83"/>
    </location>
</feature>
<feature type="transmembrane region" description="Helical" evidence="5">
    <location>
        <begin position="30"/>
        <end position="50"/>
    </location>
</feature>
<dbReference type="PROSITE" id="PS50850">
    <property type="entry name" value="MFS"/>
    <property type="match status" value="1"/>
</dbReference>
<reference evidence="7" key="1">
    <citation type="submission" date="2020-10" db="EMBL/GenBank/DDBJ databases">
        <title>Genome Sequence of ESBL Producing Zambian Clinical Strains.</title>
        <authorList>
            <person name="Shawa M."/>
            <person name="Furuta Y."/>
            <person name="Simbotwe M."/>
            <person name="Mulenga E."/>
            <person name="Mubanga M."/>
            <person name="Mulenga G."/>
            <person name="Kaile C."/>
            <person name="Zorigt T."/>
            <person name="Hang'ombe B."/>
            <person name="Higashi H."/>
        </authorList>
    </citation>
    <scope>NUCLEOTIDE SEQUENCE</scope>
    <source>
        <strain evidence="7">Zam_UTH_09</strain>
    </source>
</reference>
<dbReference type="Proteomes" id="UP000655094">
    <property type="component" value="Unassembled WGS sequence"/>
</dbReference>
<evidence type="ECO:0000256" key="3">
    <source>
        <dbReference type="ARBA" id="ARBA00022989"/>
    </source>
</evidence>
<protein>
    <recommendedName>
        <fullName evidence="6">Major facilitator superfamily (MFS) profile domain-containing protein</fullName>
    </recommendedName>
</protein>
<dbReference type="EMBL" id="BNFF01000001">
    <property type="protein sequence ID" value="GHK50983.1"/>
    <property type="molecule type" value="Genomic_DNA"/>
</dbReference>
<evidence type="ECO:0000256" key="1">
    <source>
        <dbReference type="ARBA" id="ARBA00022475"/>
    </source>
</evidence>
<keyword evidence="2 5" id="KW-0812">Transmembrane</keyword>